<proteinExistence type="predicted"/>
<name>A0ABT7DFW6_9ACTN</name>
<dbReference type="EMBL" id="JARWAF010000016">
    <property type="protein sequence ID" value="MDJ1644725.1"/>
    <property type="molecule type" value="Genomic_DNA"/>
</dbReference>
<dbReference type="RefSeq" id="WP_283900174.1">
    <property type="nucleotide sequence ID" value="NZ_JARWAF010000016.1"/>
</dbReference>
<accession>A0ABT7DFW6</accession>
<gene>
    <name evidence="1" type="ORF">P5W92_30565</name>
</gene>
<dbReference type="Proteomes" id="UP001237194">
    <property type="component" value="Unassembled WGS sequence"/>
</dbReference>
<comment type="caution">
    <text evidence="1">The sequence shown here is derived from an EMBL/GenBank/DDBJ whole genome shotgun (WGS) entry which is preliminary data.</text>
</comment>
<protein>
    <submittedName>
        <fullName evidence="1">Uncharacterized protein</fullName>
    </submittedName>
</protein>
<evidence type="ECO:0000313" key="1">
    <source>
        <dbReference type="EMBL" id="MDJ1644725.1"/>
    </source>
</evidence>
<evidence type="ECO:0000313" key="2">
    <source>
        <dbReference type="Proteomes" id="UP001237194"/>
    </source>
</evidence>
<sequence length="182" mass="19601">MTDTDTDTRPHTPAPPPPAHELRAAFREAGLNARVTPPDADAQTSVRVTLLSPTDARQLARLIRTGTKRTLKAARALREICEGYRIDLPGLRVEQGRITLGPIRIDDAARLARLLDAVPQATEQPSTTADAATVKTLLAHAFPQATGGGTVPVSVRESTPDLLHLGSIDARTARRLIRALQF</sequence>
<organism evidence="1 2">
    <name type="scientific">Streptomyces pakalii</name>
    <dbReference type="NCBI Taxonomy" id="3036494"/>
    <lineage>
        <taxon>Bacteria</taxon>
        <taxon>Bacillati</taxon>
        <taxon>Actinomycetota</taxon>
        <taxon>Actinomycetes</taxon>
        <taxon>Kitasatosporales</taxon>
        <taxon>Streptomycetaceae</taxon>
        <taxon>Streptomyces</taxon>
    </lineage>
</organism>
<reference evidence="1 2" key="1">
    <citation type="submission" date="2023-04" db="EMBL/GenBank/DDBJ databases">
        <title>A novel species of the genus Streptomyces: Streptomyces pakalii sp. nov. isolated from a Mexican soil jungle.</title>
        <authorList>
            <person name="Chavez-Hernandez M.A."/>
            <person name="Ortiz-Alvarez J."/>
            <person name="Villa-Tanaca L."/>
            <person name="Hernandez-Rodriguez C."/>
        </authorList>
    </citation>
    <scope>NUCLEOTIDE SEQUENCE [LARGE SCALE GENOMIC DNA]</scope>
    <source>
        <strain evidence="1 2">ENCB-J15</strain>
    </source>
</reference>
<keyword evidence="2" id="KW-1185">Reference proteome</keyword>